<comment type="caution">
    <text evidence="1">The sequence shown here is derived from an EMBL/GenBank/DDBJ whole genome shotgun (WGS) entry which is preliminary data.</text>
</comment>
<accession>A0ABX0BNP0</accession>
<evidence type="ECO:0000313" key="1">
    <source>
        <dbReference type="EMBL" id="NEC55173.1"/>
    </source>
</evidence>
<evidence type="ECO:0008006" key="3">
    <source>
        <dbReference type="Google" id="ProtNLM"/>
    </source>
</evidence>
<reference evidence="1 2" key="1">
    <citation type="submission" date="2020-01" db="EMBL/GenBank/DDBJ databases">
        <title>Insect and environment-associated Actinomycetes.</title>
        <authorList>
            <person name="Currrie C."/>
            <person name="Chevrette M."/>
            <person name="Carlson C."/>
            <person name="Stubbendieck R."/>
            <person name="Wendt-Pienkowski E."/>
        </authorList>
    </citation>
    <scope>NUCLEOTIDE SEQUENCE [LARGE SCALE GENOMIC DNA]</scope>
    <source>
        <strain evidence="1 2">SID8386</strain>
    </source>
</reference>
<keyword evidence="2" id="KW-1185">Reference proteome</keyword>
<proteinExistence type="predicted"/>
<dbReference type="EMBL" id="JAAGNC010000039">
    <property type="protein sequence ID" value="NEC55173.1"/>
    <property type="molecule type" value="Genomic_DNA"/>
</dbReference>
<name>A0ABX0BNP0_9PSEU</name>
<sequence>MTRLRGVLSKDIDPTVALRSVKFIAAQPGLAAATLQRVRRWIDGEAPEAGAKAFLALMQVDAESVVPVLLAEHDPEHDVMTVLRQGWLSVAQMAEHRTKVGMTMLAWLDAADNREDDRMTTLAVVSVLASVLRAKLDRSGCPVLTDTQRVSRYRLLAR</sequence>
<organism evidence="1 2">
    <name type="scientific">Amycolatopsis rubida</name>
    <dbReference type="NCBI Taxonomy" id="112413"/>
    <lineage>
        <taxon>Bacteria</taxon>
        <taxon>Bacillati</taxon>
        <taxon>Actinomycetota</taxon>
        <taxon>Actinomycetes</taxon>
        <taxon>Pseudonocardiales</taxon>
        <taxon>Pseudonocardiaceae</taxon>
        <taxon>Amycolatopsis</taxon>
    </lineage>
</organism>
<protein>
    <recommendedName>
        <fullName evidence="3">DUF2336 domain-containing protein</fullName>
    </recommendedName>
</protein>
<gene>
    <name evidence="1" type="ORF">G3I59_06065</name>
</gene>
<evidence type="ECO:0000313" key="2">
    <source>
        <dbReference type="Proteomes" id="UP000470404"/>
    </source>
</evidence>
<dbReference type="RefSeq" id="WP_157904806.1">
    <property type="nucleotide sequence ID" value="NZ_JAAGNC010000039.1"/>
</dbReference>
<dbReference type="Proteomes" id="UP000470404">
    <property type="component" value="Unassembled WGS sequence"/>
</dbReference>